<proteinExistence type="predicted"/>
<dbReference type="Gene3D" id="3.40.50.300">
    <property type="entry name" value="P-loop containing nucleotide triphosphate hydrolases"/>
    <property type="match status" value="1"/>
</dbReference>
<keyword evidence="3" id="KW-1185">Reference proteome</keyword>
<reference evidence="3" key="1">
    <citation type="submission" date="2017-06" db="EMBL/GenBank/DDBJ databases">
        <authorList>
            <person name="Rodrigo-Torres L."/>
            <person name="Arahal R. D."/>
            <person name="Lucena T."/>
        </authorList>
    </citation>
    <scope>NUCLEOTIDE SEQUENCE [LARGE SCALE GENOMIC DNA]</scope>
    <source>
        <strain evidence="3">type strain: CECT 9192</strain>
    </source>
</reference>
<evidence type="ECO:0000313" key="3">
    <source>
        <dbReference type="Proteomes" id="UP000196485"/>
    </source>
</evidence>
<feature type="domain" description="NadR/Ttd14 AAA" evidence="1">
    <location>
        <begin position="6"/>
        <end position="170"/>
    </location>
</feature>
<evidence type="ECO:0000259" key="1">
    <source>
        <dbReference type="Pfam" id="PF13521"/>
    </source>
</evidence>
<protein>
    <recommendedName>
        <fullName evidence="1">NadR/Ttd14 AAA domain-containing protein</fullName>
    </recommendedName>
</protein>
<dbReference type="RefSeq" id="WP_087819817.1">
    <property type="nucleotide sequence ID" value="NZ_FYAH01000001.1"/>
</dbReference>
<dbReference type="AlphaFoldDB" id="A0A1Y6KU41"/>
<dbReference type="SUPFAM" id="SSF52540">
    <property type="entry name" value="P-loop containing nucleoside triphosphate hydrolases"/>
    <property type="match status" value="1"/>
</dbReference>
<sequence>MANYIGIAGTHSTGKTTYFNELIKRAGDMGIKAVRVGDFATDCRNSGLPILENHTFESTLWIIASVIKSEIEAGIDADLVLVDRPVVDAIGYLNAALEIQGREISLDERQYLESLVKFHSKRYDLILQTELDETIELGEGRPKNMKFRKLAAVNISAAFNDLKIRYIPAQSEAAKIAEGNILKAIKTSE</sequence>
<evidence type="ECO:0000313" key="2">
    <source>
        <dbReference type="EMBL" id="SMY15611.1"/>
    </source>
</evidence>
<dbReference type="Pfam" id="PF13521">
    <property type="entry name" value="AAA_28"/>
    <property type="match status" value="1"/>
</dbReference>
<dbReference type="InterPro" id="IPR027417">
    <property type="entry name" value="P-loop_NTPase"/>
</dbReference>
<accession>A0A1Y6KU41</accession>
<dbReference type="EMBL" id="FYAH01000001">
    <property type="protein sequence ID" value="SMY15611.1"/>
    <property type="molecule type" value="Genomic_DNA"/>
</dbReference>
<dbReference type="Proteomes" id="UP000196485">
    <property type="component" value="Unassembled WGS sequence"/>
</dbReference>
<name>A0A1Y6KU41_9GAMM</name>
<gene>
    <name evidence="2" type="ORF">PAQU9191_00834</name>
</gene>
<dbReference type="InterPro" id="IPR038727">
    <property type="entry name" value="NadR/Ttd14_AAA_dom"/>
</dbReference>
<organism evidence="2 3">
    <name type="scientific">Photobacterium aquimaris</name>
    <dbReference type="NCBI Taxonomy" id="512643"/>
    <lineage>
        <taxon>Bacteria</taxon>
        <taxon>Pseudomonadati</taxon>
        <taxon>Pseudomonadota</taxon>
        <taxon>Gammaproteobacteria</taxon>
        <taxon>Vibrionales</taxon>
        <taxon>Vibrionaceae</taxon>
        <taxon>Photobacterium</taxon>
    </lineage>
</organism>